<evidence type="ECO:0000313" key="1">
    <source>
        <dbReference type="EMBL" id="SDE34305.1"/>
    </source>
</evidence>
<accession>A0A1G7C783</accession>
<dbReference type="OrthoDB" id="680366at2"/>
<keyword evidence="2" id="KW-1185">Reference proteome</keyword>
<organism evidence="1 2">
    <name type="scientific">Pricia antarctica</name>
    <dbReference type="NCBI Taxonomy" id="641691"/>
    <lineage>
        <taxon>Bacteria</taxon>
        <taxon>Pseudomonadati</taxon>
        <taxon>Bacteroidota</taxon>
        <taxon>Flavobacteriia</taxon>
        <taxon>Flavobacteriales</taxon>
        <taxon>Flavobacteriaceae</taxon>
        <taxon>Pricia</taxon>
    </lineage>
</organism>
<gene>
    <name evidence="1" type="ORF">SAMN05421636_104417</name>
</gene>
<sequence>MEKEIIYNENLHFEHQLWRHELFFWQDELKFFKNRLSELVTRWTSKKVLVKLEHYQNEFILHGGVIEDLLEAIEIHETRIAGQDQDGQDALDTILVQKHLEFRNKMEMQRQIYADLKKEFFRFLSEYL</sequence>
<dbReference type="EMBL" id="FNAO01000004">
    <property type="protein sequence ID" value="SDE34305.1"/>
    <property type="molecule type" value="Genomic_DNA"/>
</dbReference>
<protein>
    <submittedName>
        <fullName evidence="1">Uncharacterized protein</fullName>
    </submittedName>
</protein>
<proteinExistence type="predicted"/>
<dbReference type="RefSeq" id="WP_091868082.1">
    <property type="nucleotide sequence ID" value="NZ_FNAO01000004.1"/>
</dbReference>
<evidence type="ECO:0000313" key="2">
    <source>
        <dbReference type="Proteomes" id="UP000199109"/>
    </source>
</evidence>
<dbReference type="AlphaFoldDB" id="A0A1G7C783"/>
<reference evidence="1 2" key="1">
    <citation type="submission" date="2016-10" db="EMBL/GenBank/DDBJ databases">
        <authorList>
            <person name="de Groot N.N."/>
        </authorList>
    </citation>
    <scope>NUCLEOTIDE SEQUENCE [LARGE SCALE GENOMIC DNA]</scope>
    <source>
        <strain evidence="1 2">DSM 23421</strain>
    </source>
</reference>
<name>A0A1G7C783_9FLAO</name>
<dbReference type="Proteomes" id="UP000199109">
    <property type="component" value="Unassembled WGS sequence"/>
</dbReference>